<proteinExistence type="predicted"/>
<reference evidence="2 3" key="1">
    <citation type="journal article" date="2019" name="Nat. Ecol. Evol.">
        <title>Megaphylogeny resolves global patterns of mushroom evolution.</title>
        <authorList>
            <person name="Varga T."/>
            <person name="Krizsan K."/>
            <person name="Foldi C."/>
            <person name="Dima B."/>
            <person name="Sanchez-Garcia M."/>
            <person name="Sanchez-Ramirez S."/>
            <person name="Szollosi G.J."/>
            <person name="Szarkandi J.G."/>
            <person name="Papp V."/>
            <person name="Albert L."/>
            <person name="Andreopoulos W."/>
            <person name="Angelini C."/>
            <person name="Antonin V."/>
            <person name="Barry K.W."/>
            <person name="Bougher N.L."/>
            <person name="Buchanan P."/>
            <person name="Buyck B."/>
            <person name="Bense V."/>
            <person name="Catcheside P."/>
            <person name="Chovatia M."/>
            <person name="Cooper J."/>
            <person name="Damon W."/>
            <person name="Desjardin D."/>
            <person name="Finy P."/>
            <person name="Geml J."/>
            <person name="Haridas S."/>
            <person name="Hughes K."/>
            <person name="Justo A."/>
            <person name="Karasinski D."/>
            <person name="Kautmanova I."/>
            <person name="Kiss B."/>
            <person name="Kocsube S."/>
            <person name="Kotiranta H."/>
            <person name="LaButti K.M."/>
            <person name="Lechner B.E."/>
            <person name="Liimatainen K."/>
            <person name="Lipzen A."/>
            <person name="Lukacs Z."/>
            <person name="Mihaltcheva S."/>
            <person name="Morgado L.N."/>
            <person name="Niskanen T."/>
            <person name="Noordeloos M.E."/>
            <person name="Ohm R.A."/>
            <person name="Ortiz-Santana B."/>
            <person name="Ovrebo C."/>
            <person name="Racz N."/>
            <person name="Riley R."/>
            <person name="Savchenko A."/>
            <person name="Shiryaev A."/>
            <person name="Soop K."/>
            <person name="Spirin V."/>
            <person name="Szebenyi C."/>
            <person name="Tomsovsky M."/>
            <person name="Tulloss R.E."/>
            <person name="Uehling J."/>
            <person name="Grigoriev I.V."/>
            <person name="Vagvolgyi C."/>
            <person name="Papp T."/>
            <person name="Martin F.M."/>
            <person name="Miettinen O."/>
            <person name="Hibbett D.S."/>
            <person name="Nagy L.G."/>
        </authorList>
    </citation>
    <scope>NUCLEOTIDE SEQUENCE [LARGE SCALE GENOMIC DNA]</scope>
    <source>
        <strain evidence="2 3">CBS 309.79</strain>
    </source>
</reference>
<dbReference type="Proteomes" id="UP000305067">
    <property type="component" value="Unassembled WGS sequence"/>
</dbReference>
<sequence>MDFFYVDSVGKLTPSSLPKLRNFHTPSGAIQALAGTVRLKCLRQLELVGVLDNNWETDTDILHTLRDTPIEEAAVRHCLIAISIRTPVESGAARIIRHCQYATSLWAGSLRSLRLLAQLESKMTDPCLIWASTERTSLPALELLHLDQRTAFLDDRCSQSTTLVSALAHKIPTLNRVCFGSDPFWRAPPLVRWEWRIDRYLDAQGEGVVDRTVVHDCKARVAAWACRGAMKKQICHTLLCMSTRATHRSRLLLPNASLAPDHHHLERSGVLFLPLMYTHGDRIDQETLFRCPNEIISAVATMLKSEHQNLATQLRLAMCRKLFTVLCGCPALDALLLRTPALANSVETLVLSFDSREFRVVRSNLDLASRSKMLPLNNKLGDERLEWIEWFGALGRCSTQLQDLKLRGRARGGREDDGEKEWRDEDYGEAEWTARNQNLKRIRWTADYPPLLAPIPSQSLRESSLQLAPVRRQPGHIELNLTGYIRQHRVRFSWLNHSRRKLDQRASIQLFLTQNRRELTRAEDGDMSYKRKDGERGAGTSVEWA</sequence>
<dbReference type="AlphaFoldDB" id="A0A5C3Q1X4"/>
<evidence type="ECO:0000313" key="2">
    <source>
        <dbReference type="EMBL" id="TFK95556.1"/>
    </source>
</evidence>
<accession>A0A5C3Q1X4</accession>
<evidence type="ECO:0000256" key="1">
    <source>
        <dbReference type="SAM" id="MobiDB-lite"/>
    </source>
</evidence>
<dbReference type="EMBL" id="ML178881">
    <property type="protein sequence ID" value="TFK95556.1"/>
    <property type="molecule type" value="Genomic_DNA"/>
</dbReference>
<evidence type="ECO:0000313" key="3">
    <source>
        <dbReference type="Proteomes" id="UP000305067"/>
    </source>
</evidence>
<name>A0A5C3Q1X4_9AGAR</name>
<protein>
    <submittedName>
        <fullName evidence="2">Uncharacterized protein</fullName>
    </submittedName>
</protein>
<feature type="region of interest" description="Disordered" evidence="1">
    <location>
        <begin position="523"/>
        <end position="545"/>
    </location>
</feature>
<gene>
    <name evidence="2" type="ORF">BDV98DRAFT_659694</name>
</gene>
<keyword evidence="3" id="KW-1185">Reference proteome</keyword>
<organism evidence="2 3">
    <name type="scientific">Pterulicium gracile</name>
    <dbReference type="NCBI Taxonomy" id="1884261"/>
    <lineage>
        <taxon>Eukaryota</taxon>
        <taxon>Fungi</taxon>
        <taxon>Dikarya</taxon>
        <taxon>Basidiomycota</taxon>
        <taxon>Agaricomycotina</taxon>
        <taxon>Agaricomycetes</taxon>
        <taxon>Agaricomycetidae</taxon>
        <taxon>Agaricales</taxon>
        <taxon>Pleurotineae</taxon>
        <taxon>Pterulaceae</taxon>
        <taxon>Pterulicium</taxon>
    </lineage>
</organism>
<feature type="compositionally biased region" description="Basic and acidic residues" evidence="1">
    <location>
        <begin position="523"/>
        <end position="536"/>
    </location>
</feature>